<proteinExistence type="predicted"/>
<organism evidence="2 3">
    <name type="scientific">Araneus ventricosus</name>
    <name type="common">Orbweaver spider</name>
    <name type="synonym">Epeira ventricosa</name>
    <dbReference type="NCBI Taxonomy" id="182803"/>
    <lineage>
        <taxon>Eukaryota</taxon>
        <taxon>Metazoa</taxon>
        <taxon>Ecdysozoa</taxon>
        <taxon>Arthropoda</taxon>
        <taxon>Chelicerata</taxon>
        <taxon>Arachnida</taxon>
        <taxon>Araneae</taxon>
        <taxon>Araneomorphae</taxon>
        <taxon>Entelegynae</taxon>
        <taxon>Araneoidea</taxon>
        <taxon>Araneidae</taxon>
        <taxon>Araneus</taxon>
    </lineage>
</organism>
<reference evidence="2 3" key="1">
    <citation type="journal article" date="2019" name="Sci. Rep.">
        <title>Orb-weaving spider Araneus ventricosus genome elucidates the spidroin gene catalogue.</title>
        <authorList>
            <person name="Kono N."/>
            <person name="Nakamura H."/>
            <person name="Ohtoshi R."/>
            <person name="Moran D.A.P."/>
            <person name="Shinohara A."/>
            <person name="Yoshida Y."/>
            <person name="Fujiwara M."/>
            <person name="Mori M."/>
            <person name="Tomita M."/>
            <person name="Arakawa K."/>
        </authorList>
    </citation>
    <scope>NUCLEOTIDE SEQUENCE [LARGE SCALE GENOMIC DNA]</scope>
</reference>
<dbReference type="Proteomes" id="UP000499080">
    <property type="component" value="Unassembled WGS sequence"/>
</dbReference>
<name>A0A4Y2RSL8_ARAVE</name>
<feature type="region of interest" description="Disordered" evidence="1">
    <location>
        <begin position="1"/>
        <end position="39"/>
    </location>
</feature>
<evidence type="ECO:0000313" key="2">
    <source>
        <dbReference type="EMBL" id="GBN78834.1"/>
    </source>
</evidence>
<feature type="compositionally biased region" description="Polar residues" evidence="1">
    <location>
        <begin position="1"/>
        <end position="11"/>
    </location>
</feature>
<dbReference type="AlphaFoldDB" id="A0A4Y2RSL8"/>
<protein>
    <submittedName>
        <fullName evidence="2">Uncharacterized protein</fullName>
    </submittedName>
</protein>
<evidence type="ECO:0000313" key="3">
    <source>
        <dbReference type="Proteomes" id="UP000499080"/>
    </source>
</evidence>
<comment type="caution">
    <text evidence="2">The sequence shown here is derived from an EMBL/GenBank/DDBJ whole genome shotgun (WGS) entry which is preliminary data.</text>
</comment>
<dbReference type="EMBL" id="BGPR01018321">
    <property type="protein sequence ID" value="GBN78834.1"/>
    <property type="molecule type" value="Genomic_DNA"/>
</dbReference>
<sequence length="95" mass="10083">MRSLRSATAPTSAPAFESQPPPPPPISSRTKEPPQAPVPAQAAFQHLLPRSPNGALEHPVKLKIQTSNPFAQILVCFSHCLPVLSCNAASVNIQP</sequence>
<evidence type="ECO:0000256" key="1">
    <source>
        <dbReference type="SAM" id="MobiDB-lite"/>
    </source>
</evidence>
<keyword evidence="3" id="KW-1185">Reference proteome</keyword>
<gene>
    <name evidence="2" type="ORF">AVEN_254375_1</name>
</gene>
<accession>A0A4Y2RSL8</accession>